<keyword evidence="1" id="KW-1133">Transmembrane helix</keyword>
<dbReference type="OrthoDB" id="4424287at2"/>
<reference evidence="3 4" key="1">
    <citation type="submission" date="2018-12" db="EMBL/GenBank/DDBJ databases">
        <title>Corynebacterium sanguinis sp. nov., a clinically-associated and environmental corynebacterium.</title>
        <authorList>
            <person name="Gonzales-Siles L."/>
            <person name="Jaen-Luchoro D."/>
            <person name="Cardew S."/>
            <person name="Inganas E."/>
            <person name="Ohlen M."/>
            <person name="Jensie-Markopolous S."/>
            <person name="Pinyeiro-Iglesias B."/>
            <person name="Molin K."/>
            <person name="Skovbjerg S."/>
            <person name="Svensson-Stadler L."/>
            <person name="Funke G."/>
            <person name="Moore E.R.B."/>
        </authorList>
    </citation>
    <scope>NUCLEOTIDE SEQUENCE [LARGE SCALE GENOMIC DNA]</scope>
    <source>
        <strain evidence="3 4">58734</strain>
    </source>
</reference>
<dbReference type="EMBL" id="JACEOR010000187">
    <property type="protein sequence ID" value="MBA4504743.1"/>
    <property type="molecule type" value="Genomic_DNA"/>
</dbReference>
<feature type="transmembrane region" description="Helical" evidence="1">
    <location>
        <begin position="39"/>
        <end position="60"/>
    </location>
</feature>
<organism evidence="3 4">
    <name type="scientific">Corynebacterium sanguinis</name>
    <dbReference type="NCBI Taxonomy" id="2594913"/>
    <lineage>
        <taxon>Bacteria</taxon>
        <taxon>Bacillati</taxon>
        <taxon>Actinomycetota</taxon>
        <taxon>Actinomycetes</taxon>
        <taxon>Mycobacteriales</taxon>
        <taxon>Corynebacteriaceae</taxon>
        <taxon>Corynebacterium</taxon>
    </lineage>
</organism>
<comment type="caution">
    <text evidence="3">The sequence shown here is derived from an EMBL/GenBank/DDBJ whole genome shotgun (WGS) entry which is preliminary data.</text>
</comment>
<name>A0A6C1TU94_9CORY</name>
<evidence type="ECO:0000256" key="1">
    <source>
        <dbReference type="SAM" id="Phobius"/>
    </source>
</evidence>
<evidence type="ECO:0000313" key="3">
    <source>
        <dbReference type="EMBL" id="TVS25765.1"/>
    </source>
</evidence>
<sequence length="156" mass="17272">MVSKNTSEEKSGELSSRGALFLFIGSLVLLFGLELYGVYLLILAFVVTFGSLITGIFLILRSYSSGDQETQAVTMEIEAMANDASFDISEQIIFWDKIKYTKGVGTQLEGRDEEISDIHRRLVNVREEIAAAETPQHRLEAVLTADSVLATARLLH</sequence>
<keyword evidence="1" id="KW-0812">Transmembrane</keyword>
<keyword evidence="5" id="KW-1185">Reference proteome</keyword>
<reference evidence="2 5" key="2">
    <citation type="submission" date="2020-07" db="EMBL/GenBank/DDBJ databases">
        <authorList>
            <person name="Khare M."/>
        </authorList>
    </citation>
    <scope>NUCLEOTIDE SEQUENCE [LARGE SCALE GENOMIC DNA]</scope>
    <source>
        <strain evidence="2 5">P8776</strain>
    </source>
</reference>
<evidence type="ECO:0000313" key="4">
    <source>
        <dbReference type="Proteomes" id="UP000336646"/>
    </source>
</evidence>
<evidence type="ECO:0000313" key="5">
    <source>
        <dbReference type="Proteomes" id="UP000580709"/>
    </source>
</evidence>
<evidence type="ECO:0000313" key="2">
    <source>
        <dbReference type="EMBL" id="MBA4504743.1"/>
    </source>
</evidence>
<dbReference type="Proteomes" id="UP000580709">
    <property type="component" value="Unassembled WGS sequence"/>
</dbReference>
<feature type="transmembrane region" description="Helical" evidence="1">
    <location>
        <begin position="14"/>
        <end position="33"/>
    </location>
</feature>
<gene>
    <name evidence="3" type="ORF">EKI59_11375</name>
    <name evidence="2" type="ORF">H0H28_05275</name>
</gene>
<keyword evidence="1" id="KW-0472">Membrane</keyword>
<dbReference type="EMBL" id="RXIR01000038">
    <property type="protein sequence ID" value="TVS25765.1"/>
    <property type="molecule type" value="Genomic_DNA"/>
</dbReference>
<dbReference type="AlphaFoldDB" id="A0A6C1TU94"/>
<accession>A0A6C1TU94</accession>
<dbReference type="Proteomes" id="UP000336646">
    <property type="component" value="Unassembled WGS sequence"/>
</dbReference>
<protein>
    <submittedName>
        <fullName evidence="3">Uncharacterized protein</fullName>
    </submittedName>
</protein>
<proteinExistence type="predicted"/>